<feature type="domain" description="C2H2-type" evidence="3">
    <location>
        <begin position="1362"/>
        <end position="1391"/>
    </location>
</feature>
<evidence type="ECO:0000256" key="1">
    <source>
        <dbReference type="PROSITE-ProRule" id="PRU00042"/>
    </source>
</evidence>
<dbReference type="GO" id="GO:0045944">
    <property type="term" value="P:positive regulation of transcription by RNA polymerase II"/>
    <property type="evidence" value="ECO:0007669"/>
    <property type="project" value="TreeGrafter"/>
</dbReference>
<keyword evidence="1" id="KW-0863">Zinc-finger</keyword>
<protein>
    <recommendedName>
        <fullName evidence="3">C2H2-type domain-containing protein</fullName>
    </recommendedName>
</protein>
<proteinExistence type="predicted"/>
<feature type="compositionally biased region" description="Low complexity" evidence="2">
    <location>
        <begin position="1145"/>
        <end position="1171"/>
    </location>
</feature>
<keyword evidence="1" id="KW-0479">Metal-binding</keyword>
<feature type="compositionally biased region" description="Polar residues" evidence="2">
    <location>
        <begin position="943"/>
        <end position="952"/>
    </location>
</feature>
<feature type="domain" description="C2H2-type" evidence="3">
    <location>
        <begin position="451"/>
        <end position="478"/>
    </location>
</feature>
<feature type="compositionally biased region" description="Low complexity" evidence="2">
    <location>
        <begin position="330"/>
        <end position="341"/>
    </location>
</feature>
<evidence type="ECO:0000259" key="3">
    <source>
        <dbReference type="PROSITE" id="PS50157"/>
    </source>
</evidence>
<dbReference type="GO" id="GO:0005634">
    <property type="term" value="C:nucleus"/>
    <property type="evidence" value="ECO:0007669"/>
    <property type="project" value="TreeGrafter"/>
</dbReference>
<dbReference type="GO" id="GO:0000981">
    <property type="term" value="F:DNA-binding transcription factor activity, RNA polymerase II-specific"/>
    <property type="evidence" value="ECO:0007669"/>
    <property type="project" value="TreeGrafter"/>
</dbReference>
<gene>
    <name evidence="4" type="ORF">Pcinc_021877</name>
</gene>
<evidence type="ECO:0000313" key="4">
    <source>
        <dbReference type="EMBL" id="KAK3873088.1"/>
    </source>
</evidence>
<reference evidence="4" key="1">
    <citation type="submission" date="2023-10" db="EMBL/GenBank/DDBJ databases">
        <title>Genome assemblies of two species of porcelain crab, Petrolisthes cinctipes and Petrolisthes manimaculis (Anomura: Porcellanidae).</title>
        <authorList>
            <person name="Angst P."/>
        </authorList>
    </citation>
    <scope>NUCLEOTIDE SEQUENCE</scope>
    <source>
        <strain evidence="4">PB745_01</strain>
        <tissue evidence="4">Gill</tissue>
    </source>
</reference>
<feature type="region of interest" description="Disordered" evidence="2">
    <location>
        <begin position="390"/>
        <end position="419"/>
    </location>
</feature>
<evidence type="ECO:0000256" key="2">
    <source>
        <dbReference type="SAM" id="MobiDB-lite"/>
    </source>
</evidence>
<feature type="region of interest" description="Disordered" evidence="2">
    <location>
        <begin position="844"/>
        <end position="898"/>
    </location>
</feature>
<dbReference type="InterPro" id="IPR040373">
    <property type="entry name" value="CASZ1"/>
</dbReference>
<feature type="compositionally biased region" description="Polar residues" evidence="2">
    <location>
        <begin position="913"/>
        <end position="928"/>
    </location>
</feature>
<feature type="region of interest" description="Disordered" evidence="2">
    <location>
        <begin position="1107"/>
        <end position="1190"/>
    </location>
</feature>
<dbReference type="GO" id="GO:0008270">
    <property type="term" value="F:zinc ion binding"/>
    <property type="evidence" value="ECO:0007669"/>
    <property type="project" value="UniProtKB-KW"/>
</dbReference>
<feature type="compositionally biased region" description="Basic and acidic residues" evidence="2">
    <location>
        <begin position="983"/>
        <end position="993"/>
    </location>
</feature>
<keyword evidence="5" id="KW-1185">Reference proteome</keyword>
<dbReference type="SMART" id="SM00355">
    <property type="entry name" value="ZnF_C2H2"/>
    <property type="match status" value="12"/>
</dbReference>
<feature type="compositionally biased region" description="Pro residues" evidence="2">
    <location>
        <begin position="342"/>
        <end position="356"/>
    </location>
</feature>
<feature type="compositionally biased region" description="Polar residues" evidence="2">
    <location>
        <begin position="879"/>
        <end position="896"/>
    </location>
</feature>
<feature type="region of interest" description="Disordered" evidence="2">
    <location>
        <begin position="968"/>
        <end position="1007"/>
    </location>
</feature>
<keyword evidence="1" id="KW-0862">Zinc</keyword>
<dbReference type="PROSITE" id="PS00028">
    <property type="entry name" value="ZINC_FINGER_C2H2_1"/>
    <property type="match status" value="9"/>
</dbReference>
<feature type="domain" description="C2H2-type" evidence="3">
    <location>
        <begin position="826"/>
        <end position="853"/>
    </location>
</feature>
<feature type="region of interest" description="Disordered" evidence="2">
    <location>
        <begin position="912"/>
        <end position="952"/>
    </location>
</feature>
<dbReference type="PROSITE" id="PS50157">
    <property type="entry name" value="ZINC_FINGER_C2H2_2"/>
    <property type="match status" value="5"/>
</dbReference>
<dbReference type="GO" id="GO:0000977">
    <property type="term" value="F:RNA polymerase II transcription regulatory region sequence-specific DNA binding"/>
    <property type="evidence" value="ECO:0007669"/>
    <property type="project" value="TreeGrafter"/>
</dbReference>
<evidence type="ECO:0000313" key="5">
    <source>
        <dbReference type="Proteomes" id="UP001286313"/>
    </source>
</evidence>
<dbReference type="PANTHER" id="PTHR12451">
    <property type="entry name" value="TRANSCRIPTION FACTOR CASTOR PROTEIN MING -RELATED"/>
    <property type="match status" value="1"/>
</dbReference>
<feature type="compositionally biased region" description="Gly residues" evidence="2">
    <location>
        <begin position="1262"/>
        <end position="1282"/>
    </location>
</feature>
<feature type="domain" description="C2H2-type" evidence="3">
    <location>
        <begin position="175"/>
        <end position="204"/>
    </location>
</feature>
<accession>A0AAE1FFR5</accession>
<feature type="compositionally biased region" description="Low complexity" evidence="2">
    <location>
        <begin position="392"/>
        <end position="413"/>
    </location>
</feature>
<dbReference type="EMBL" id="JAWQEG010002265">
    <property type="protein sequence ID" value="KAK3873088.1"/>
    <property type="molecule type" value="Genomic_DNA"/>
</dbReference>
<comment type="caution">
    <text evidence="4">The sequence shown here is derived from an EMBL/GenBank/DDBJ whole genome shotgun (WGS) entry which is preliminary data.</text>
</comment>
<dbReference type="InterPro" id="IPR013087">
    <property type="entry name" value="Znf_C2H2_type"/>
</dbReference>
<organism evidence="4 5">
    <name type="scientific">Petrolisthes cinctipes</name>
    <name type="common">Flat porcelain crab</name>
    <dbReference type="NCBI Taxonomy" id="88211"/>
    <lineage>
        <taxon>Eukaryota</taxon>
        <taxon>Metazoa</taxon>
        <taxon>Ecdysozoa</taxon>
        <taxon>Arthropoda</taxon>
        <taxon>Crustacea</taxon>
        <taxon>Multicrustacea</taxon>
        <taxon>Malacostraca</taxon>
        <taxon>Eumalacostraca</taxon>
        <taxon>Eucarida</taxon>
        <taxon>Decapoda</taxon>
        <taxon>Pleocyemata</taxon>
        <taxon>Anomura</taxon>
        <taxon>Galatheoidea</taxon>
        <taxon>Porcellanidae</taxon>
        <taxon>Petrolisthes</taxon>
    </lineage>
</organism>
<sequence>MSLAGCPTPVSLLPGGMGVREALTKPQIDYSRYVKSYSSALECGNITCREHNLREHFHCLECSMKVFSKKEEMIRHFKWHKKRDESLMHGFMRYSPSDDCNDRFSNCSHNRKQTHYHCLKEGCDKVYISTSDVQMHANYHRKDSAIMQEGFQRFRASEDCGQPSCTFNGQRTTHFHCMRSACNYTFKNKADMEKHKTYHIKDEQLIKDGFKKFMKQEACPYDGCKFSLVVNHIHCIRQDCNYVLHSSGQIFAHKRKHERQENERAYRKFKLAQTMLGVPEGHPALAPLLHEALRPLAALGGHMINPMIPHMSSSMAGPPLSSVDQRSEDSSSPQGSSSNPGLPGPGPLPPSLPRPPGLLMGGFPSPGLVDSQHPLARLLGVTPPAAHGLFPGGSVTSSASTPASSSSGPASPVDLSTSMGVEDRDWERWLRCHGRDESCRAGCDLAGMEHWHCDECETVFRARESAREHGRVHEQQTVITDEHYTRVTPSEEPRPCPPDCPIQDHADHYHCNWEGCGEAVLATGDKPFRRLEHFRMHDYARRLAMAASPGAGGHVGVATITSIDAMFKRKRGRPPKNRIIEVWNDYLPGSSTHDSPQVMFTSYKLPKSSPPPPVAMPGGLPLGPHPMTPLGHLAQLGRDNSPPRMPVPFTTNANGTTNNNFNTINSFSTSSNFNNSNNFITTSNSSTNYIFPSSYNCGTTSICSTSTTSTTGDQPASSDGPQPVLLPRTGPLLANPLQPQAEIVDGFYPWAEGVPCPDQLCPLLGRRHYHCAHPRCLYVTAHADVLPLHAHDFHENMPIPEGFIAIDRNIDCRSPNCQSNKVNKHFHCTKCGFSFVRYQTLESHAEKHQQEEESGGVSHALGPQSPIFLKKLRPDSPMDTPTSGGENESLGKSQDLSPPVVKSAGIFYPLSPFPTSSPGNIRPSSNTRGEAGALVTPIPPSSRPQNTTTYTLPVSGSLTITATRHSPVPPTMHSPVHPSLHSPNRDHMEHTETEDVQEIDGDQPQPHPLQGDPYTAHMMQALNRDHPSLTPAAAAAAAAAAVASMGADLYSPDRHPQYGPELSCGRPFCKLKKKEHFHCHICNQAFSEQEKLKPHLLKHATCGPMNSSGFSAGSEEDADTSNEQGDDEDRNVQVKSENNSEHPGSPRSPSSIISSCFGGTTPSMSTSSPRSLGIGGISSNLTGPPTTPQFPPHIYTQAANFPSIPSPFGPHLGMPGLFHGSLPRLLPPAAWQVHPTLAAMAHQGLMFPGMRPNGDMSHRSPGQGGLPGVTPGLGPGGAGMPGSGTDHNPLLSSSLGASPHLAMLGKRLGADDFNSQEAKKIRCNHPIRLLKDEPVPEGYIRFRFNEDCQYPHCGYREHQTHFHCMRKDCGYSFCDKTRFVQHTARHERLDTLMGGDFNQFRSNVPCGRPDCVYASMIGQQQNKASHFHCLKCEFVCTDTNKVVAHRRQHQKRDSINAAGFEKFTPSQPCGIQGCNHNQKQTHYHCLKCQYSVLGLSQMSAHRFRHLE</sequence>
<dbReference type="PANTHER" id="PTHR12451:SF0">
    <property type="entry name" value="ZINC FINGER PROTEIN CASTOR HOMOLOG 1"/>
    <property type="match status" value="1"/>
</dbReference>
<dbReference type="Proteomes" id="UP001286313">
    <property type="component" value="Unassembled WGS sequence"/>
</dbReference>
<feature type="compositionally biased region" description="Acidic residues" evidence="2">
    <location>
        <begin position="1114"/>
        <end position="1129"/>
    </location>
</feature>
<dbReference type="GO" id="GO:0045664">
    <property type="term" value="P:regulation of neuron differentiation"/>
    <property type="evidence" value="ECO:0007669"/>
    <property type="project" value="TreeGrafter"/>
</dbReference>
<feature type="region of interest" description="Disordered" evidence="2">
    <location>
        <begin position="1253"/>
        <end position="1294"/>
    </location>
</feature>
<feature type="region of interest" description="Disordered" evidence="2">
    <location>
        <begin position="310"/>
        <end position="366"/>
    </location>
</feature>
<feature type="domain" description="C2H2-type" evidence="3">
    <location>
        <begin position="1077"/>
        <end position="1104"/>
    </location>
</feature>
<name>A0AAE1FFR5_PETCI</name>